<keyword evidence="7" id="KW-1185">Reference proteome</keyword>
<keyword evidence="3 5" id="KW-0653">Protein transport</keyword>
<name>A0A0A2SUQ3_9GAMM</name>
<comment type="subcellular location">
    <subcellularLocation>
        <location evidence="5">Cytoplasm</location>
    </subcellularLocation>
</comment>
<dbReference type="SUPFAM" id="SSF54611">
    <property type="entry name" value="SecB-like"/>
    <property type="match status" value="1"/>
</dbReference>
<comment type="similarity">
    <text evidence="1 5">Belongs to the SecB family.</text>
</comment>
<evidence type="ECO:0000313" key="6">
    <source>
        <dbReference type="EMBL" id="KGP63441.1"/>
    </source>
</evidence>
<evidence type="ECO:0000313" key="7">
    <source>
        <dbReference type="Proteomes" id="UP000054422"/>
    </source>
</evidence>
<accession>A0A0A2SUQ3</accession>
<dbReference type="Pfam" id="PF02556">
    <property type="entry name" value="SecB"/>
    <property type="match status" value="1"/>
</dbReference>
<dbReference type="EMBL" id="JNCF01000017">
    <property type="protein sequence ID" value="KGP63441.1"/>
    <property type="molecule type" value="Genomic_DNA"/>
</dbReference>
<dbReference type="STRING" id="1498499.EP47_09525"/>
<dbReference type="OrthoDB" id="9795145at2"/>
<dbReference type="GO" id="GO:0005737">
    <property type="term" value="C:cytoplasm"/>
    <property type="evidence" value="ECO:0007669"/>
    <property type="project" value="UniProtKB-SubCell"/>
</dbReference>
<evidence type="ECO:0000256" key="5">
    <source>
        <dbReference type="HAMAP-Rule" id="MF_00821"/>
    </source>
</evidence>
<keyword evidence="5" id="KW-0963">Cytoplasm</keyword>
<dbReference type="PANTHER" id="PTHR36918:SF1">
    <property type="entry name" value="PROTEIN-EXPORT PROTEIN SECB"/>
    <property type="match status" value="1"/>
</dbReference>
<dbReference type="PANTHER" id="PTHR36918">
    <property type="match status" value="1"/>
</dbReference>
<sequence>MTEQSQNLQQNEEAQFMIQRIYIKDLSYETPNTPAIFQQQWEPELKLDLNTSTTQLEKNVYEVVLTVTATVINQKTTAFLVEVKQAGIFTIQGAPANQLDHLLNSFCPNILFPYAREAITSQVIRGSFPQLVLAPINFDALYMQQLEEKKKATETKDETIPH</sequence>
<dbReference type="RefSeq" id="WP_035888892.1">
    <property type="nucleotide sequence ID" value="NZ_JNCF01000017.1"/>
</dbReference>
<dbReference type="NCBIfam" id="TIGR00809">
    <property type="entry name" value="secB"/>
    <property type="match status" value="1"/>
</dbReference>
<dbReference type="GO" id="GO:0006457">
    <property type="term" value="P:protein folding"/>
    <property type="evidence" value="ECO:0007669"/>
    <property type="project" value="UniProtKB-UniRule"/>
</dbReference>
<dbReference type="HAMAP" id="MF_00821">
    <property type="entry name" value="SecB"/>
    <property type="match status" value="1"/>
</dbReference>
<evidence type="ECO:0000256" key="4">
    <source>
        <dbReference type="ARBA" id="ARBA00023010"/>
    </source>
</evidence>
<keyword evidence="2 5" id="KW-0813">Transport</keyword>
<dbReference type="GO" id="GO:0051262">
    <property type="term" value="P:protein tetramerization"/>
    <property type="evidence" value="ECO:0007669"/>
    <property type="project" value="InterPro"/>
</dbReference>
<dbReference type="Proteomes" id="UP000054422">
    <property type="component" value="Unassembled WGS sequence"/>
</dbReference>
<dbReference type="InterPro" id="IPR003708">
    <property type="entry name" value="SecB"/>
</dbReference>
<comment type="function">
    <text evidence="5">One of the proteins required for the normal export of preproteins out of the cell cytoplasm. It is a molecular chaperone that binds to a subset of precursor proteins, maintaining them in a translocation-competent state. It also specifically binds to its receptor SecA.</text>
</comment>
<keyword evidence="4 5" id="KW-0811">Translocation</keyword>
<proteinExistence type="inferred from homology"/>
<dbReference type="GO" id="GO:0015031">
    <property type="term" value="P:protein transport"/>
    <property type="evidence" value="ECO:0007669"/>
    <property type="project" value="UniProtKB-UniRule"/>
</dbReference>
<evidence type="ECO:0000256" key="3">
    <source>
        <dbReference type="ARBA" id="ARBA00022927"/>
    </source>
</evidence>
<organism evidence="6 7">
    <name type="scientific">Legionella norrlandica</name>
    <dbReference type="NCBI Taxonomy" id="1498499"/>
    <lineage>
        <taxon>Bacteria</taxon>
        <taxon>Pseudomonadati</taxon>
        <taxon>Pseudomonadota</taxon>
        <taxon>Gammaproteobacteria</taxon>
        <taxon>Legionellales</taxon>
        <taxon>Legionellaceae</taxon>
        <taxon>Legionella</taxon>
    </lineage>
</organism>
<evidence type="ECO:0000256" key="1">
    <source>
        <dbReference type="ARBA" id="ARBA00009990"/>
    </source>
</evidence>
<dbReference type="GO" id="GO:0051082">
    <property type="term" value="F:unfolded protein binding"/>
    <property type="evidence" value="ECO:0007669"/>
    <property type="project" value="InterPro"/>
</dbReference>
<dbReference type="InterPro" id="IPR035958">
    <property type="entry name" value="SecB-like_sf"/>
</dbReference>
<dbReference type="PRINTS" id="PR01594">
    <property type="entry name" value="SECBCHAPRONE"/>
</dbReference>
<comment type="subunit">
    <text evidence="5">Homotetramer, a dimer of dimers. One homotetramer interacts with 1 SecA dimer.</text>
</comment>
<gene>
    <name evidence="5" type="primary">secB</name>
    <name evidence="6" type="ORF">EP47_09525</name>
</gene>
<dbReference type="Gene3D" id="3.10.420.10">
    <property type="entry name" value="SecB-like"/>
    <property type="match status" value="1"/>
</dbReference>
<protein>
    <recommendedName>
        <fullName evidence="5">Protein-export protein SecB</fullName>
    </recommendedName>
</protein>
<comment type="caution">
    <text evidence="6">The sequence shown here is derived from an EMBL/GenBank/DDBJ whole genome shotgun (WGS) entry which is preliminary data.</text>
</comment>
<dbReference type="AlphaFoldDB" id="A0A0A2SUQ3"/>
<keyword evidence="5" id="KW-0143">Chaperone</keyword>
<reference evidence="6 7" key="1">
    <citation type="submission" date="2014-05" db="EMBL/GenBank/DDBJ databases">
        <authorList>
            <person name="Rizzardi K."/>
            <person name="Winiecka-Krusnell J."/>
            <person name="Ramliden M."/>
            <person name="Alm E."/>
            <person name="Andersson S."/>
            <person name="Byfors S."/>
        </authorList>
    </citation>
    <scope>NUCLEOTIDE SEQUENCE [LARGE SCALE GENOMIC DNA]</scope>
    <source>
        <strain evidence="6 7">LEGN</strain>
    </source>
</reference>
<dbReference type="NCBIfam" id="NF004393">
    <property type="entry name" value="PRK05751.1-4"/>
    <property type="match status" value="1"/>
</dbReference>
<evidence type="ECO:0000256" key="2">
    <source>
        <dbReference type="ARBA" id="ARBA00022448"/>
    </source>
</evidence>